<dbReference type="GO" id="GO:0007411">
    <property type="term" value="P:axon guidance"/>
    <property type="evidence" value="ECO:0007669"/>
    <property type="project" value="TreeGrafter"/>
</dbReference>
<keyword evidence="6" id="KW-0677">Repeat</keyword>
<dbReference type="FunFam" id="2.60.40.10:FF:000064">
    <property type="entry name" value="Contactin 1"/>
    <property type="match status" value="1"/>
</dbReference>
<dbReference type="PANTHER" id="PTHR44170">
    <property type="entry name" value="PROTEIN SIDEKICK"/>
    <property type="match status" value="1"/>
</dbReference>
<feature type="domain" description="Ig-like" evidence="15">
    <location>
        <begin position="195"/>
        <end position="249"/>
    </location>
</feature>
<dbReference type="SUPFAM" id="SSF48726">
    <property type="entry name" value="Immunoglobulin"/>
    <property type="match status" value="5"/>
</dbReference>
<evidence type="ECO:0000256" key="9">
    <source>
        <dbReference type="ARBA" id="ARBA00023157"/>
    </source>
</evidence>
<dbReference type="AlphaFoldDB" id="V8NRA2"/>
<dbReference type="Gene3D" id="2.60.40.10">
    <property type="entry name" value="Immunoglobulins"/>
    <property type="match status" value="5"/>
</dbReference>
<evidence type="ECO:0000313" key="17">
    <source>
        <dbReference type="Proteomes" id="UP000018936"/>
    </source>
</evidence>
<feature type="domain" description="Ig-like" evidence="15">
    <location>
        <begin position="90"/>
        <end position="173"/>
    </location>
</feature>
<dbReference type="SMART" id="SM00408">
    <property type="entry name" value="IGc2"/>
    <property type="match status" value="3"/>
</dbReference>
<organism evidence="16 17">
    <name type="scientific">Ophiophagus hannah</name>
    <name type="common">King cobra</name>
    <name type="synonym">Naja hannah</name>
    <dbReference type="NCBI Taxonomy" id="8665"/>
    <lineage>
        <taxon>Eukaryota</taxon>
        <taxon>Metazoa</taxon>
        <taxon>Chordata</taxon>
        <taxon>Craniata</taxon>
        <taxon>Vertebrata</taxon>
        <taxon>Euteleostomi</taxon>
        <taxon>Lepidosauria</taxon>
        <taxon>Squamata</taxon>
        <taxon>Bifurcata</taxon>
        <taxon>Unidentata</taxon>
        <taxon>Episquamata</taxon>
        <taxon>Toxicofera</taxon>
        <taxon>Serpentes</taxon>
        <taxon>Colubroidea</taxon>
        <taxon>Elapidae</taxon>
        <taxon>Elapinae</taxon>
        <taxon>Ophiophagus</taxon>
    </lineage>
</organism>
<feature type="domain" description="Ig-like" evidence="15">
    <location>
        <begin position="267"/>
        <end position="355"/>
    </location>
</feature>
<evidence type="ECO:0000256" key="2">
    <source>
        <dbReference type="ARBA" id="ARBA00009812"/>
    </source>
</evidence>
<dbReference type="PROSITE" id="PS50835">
    <property type="entry name" value="IG_LIKE"/>
    <property type="match status" value="5"/>
</dbReference>
<dbReference type="InterPro" id="IPR013783">
    <property type="entry name" value="Ig-like_fold"/>
</dbReference>
<gene>
    <name evidence="16" type="primary">Cntn5</name>
    <name evidence="16" type="ORF">L345_09650</name>
</gene>
<feature type="region of interest" description="Disordered" evidence="14">
    <location>
        <begin position="437"/>
        <end position="457"/>
    </location>
</feature>
<dbReference type="FunFam" id="2.60.40.10:FF:000052">
    <property type="entry name" value="Contactin 1"/>
    <property type="match status" value="1"/>
</dbReference>
<keyword evidence="17" id="KW-1185">Reference proteome</keyword>
<dbReference type="InterPro" id="IPR013151">
    <property type="entry name" value="Immunoglobulin_dom"/>
</dbReference>
<evidence type="ECO:0000256" key="1">
    <source>
        <dbReference type="ARBA" id="ARBA00004609"/>
    </source>
</evidence>
<evidence type="ECO:0000256" key="6">
    <source>
        <dbReference type="ARBA" id="ARBA00022737"/>
    </source>
</evidence>
<feature type="compositionally biased region" description="Polar residues" evidence="14">
    <location>
        <begin position="48"/>
        <end position="60"/>
    </location>
</feature>
<dbReference type="InterPro" id="IPR007110">
    <property type="entry name" value="Ig-like_dom"/>
</dbReference>
<evidence type="ECO:0000256" key="14">
    <source>
        <dbReference type="SAM" id="MobiDB-lite"/>
    </source>
</evidence>
<comment type="subcellular location">
    <subcellularLocation>
        <location evidence="1">Cell membrane</location>
        <topology evidence="1">Lipid-anchor</topology>
        <topology evidence="1">GPI-anchor</topology>
    </subcellularLocation>
</comment>
<dbReference type="Pfam" id="PF00047">
    <property type="entry name" value="ig"/>
    <property type="match status" value="1"/>
</dbReference>
<dbReference type="GO" id="GO:0098552">
    <property type="term" value="C:side of membrane"/>
    <property type="evidence" value="ECO:0007669"/>
    <property type="project" value="UniProtKB-KW"/>
</dbReference>
<evidence type="ECO:0000259" key="15">
    <source>
        <dbReference type="PROSITE" id="PS50835"/>
    </source>
</evidence>
<evidence type="ECO:0000256" key="5">
    <source>
        <dbReference type="ARBA" id="ARBA00022729"/>
    </source>
</evidence>
<evidence type="ECO:0000256" key="8">
    <source>
        <dbReference type="ARBA" id="ARBA00023136"/>
    </source>
</evidence>
<feature type="domain" description="Ig-like" evidence="15">
    <location>
        <begin position="502"/>
        <end position="563"/>
    </location>
</feature>
<proteinExistence type="inferred from homology"/>
<keyword evidence="9" id="KW-1015">Disulfide bond</keyword>
<keyword evidence="5" id="KW-0732">Signal</keyword>
<dbReference type="GO" id="GO:0098632">
    <property type="term" value="F:cell-cell adhesion mediator activity"/>
    <property type="evidence" value="ECO:0007669"/>
    <property type="project" value="TreeGrafter"/>
</dbReference>
<evidence type="ECO:0000256" key="11">
    <source>
        <dbReference type="ARBA" id="ARBA00023288"/>
    </source>
</evidence>
<keyword evidence="10" id="KW-0325">Glycoprotein</keyword>
<dbReference type="GO" id="GO:0030424">
    <property type="term" value="C:axon"/>
    <property type="evidence" value="ECO:0007669"/>
    <property type="project" value="TreeGrafter"/>
</dbReference>
<feature type="compositionally biased region" description="Polar residues" evidence="14">
    <location>
        <begin position="448"/>
        <end position="457"/>
    </location>
</feature>
<keyword evidence="7" id="KW-0130">Cell adhesion</keyword>
<dbReference type="PANTHER" id="PTHR44170:SF17">
    <property type="entry name" value="CONTACTIN-5"/>
    <property type="match status" value="1"/>
</dbReference>
<evidence type="ECO:0000256" key="12">
    <source>
        <dbReference type="ARBA" id="ARBA00023319"/>
    </source>
</evidence>
<dbReference type="GO" id="GO:0005886">
    <property type="term" value="C:plasma membrane"/>
    <property type="evidence" value="ECO:0007669"/>
    <property type="project" value="UniProtKB-SubCell"/>
</dbReference>
<keyword evidence="12" id="KW-0393">Immunoglobulin domain</keyword>
<accession>V8NRA2</accession>
<dbReference type="InterPro" id="IPR003599">
    <property type="entry name" value="Ig_sub"/>
</dbReference>
<keyword evidence="3" id="KW-1003">Cell membrane</keyword>
<dbReference type="GO" id="GO:0007420">
    <property type="term" value="P:brain development"/>
    <property type="evidence" value="ECO:0007669"/>
    <property type="project" value="TreeGrafter"/>
</dbReference>
<dbReference type="Proteomes" id="UP000018936">
    <property type="component" value="Unassembled WGS sequence"/>
</dbReference>
<dbReference type="OrthoDB" id="5982258at2759"/>
<evidence type="ECO:0000256" key="3">
    <source>
        <dbReference type="ARBA" id="ARBA00022475"/>
    </source>
</evidence>
<dbReference type="Pfam" id="PF13927">
    <property type="entry name" value="Ig_3"/>
    <property type="match status" value="2"/>
</dbReference>
<evidence type="ECO:0000256" key="13">
    <source>
        <dbReference type="ARBA" id="ARBA00044127"/>
    </source>
</evidence>
<reference evidence="16 17" key="1">
    <citation type="journal article" date="2013" name="Proc. Natl. Acad. Sci. U.S.A.">
        <title>The king cobra genome reveals dynamic gene evolution and adaptation in the snake venom system.</title>
        <authorList>
            <person name="Vonk F.J."/>
            <person name="Casewell N.R."/>
            <person name="Henkel C.V."/>
            <person name="Heimberg A.M."/>
            <person name="Jansen H.J."/>
            <person name="McCleary R.J."/>
            <person name="Kerkkamp H.M."/>
            <person name="Vos R.A."/>
            <person name="Guerreiro I."/>
            <person name="Calvete J.J."/>
            <person name="Wuster W."/>
            <person name="Woods A.E."/>
            <person name="Logan J.M."/>
            <person name="Harrison R.A."/>
            <person name="Castoe T.A."/>
            <person name="de Koning A.P."/>
            <person name="Pollock D.D."/>
            <person name="Yandell M."/>
            <person name="Calderon D."/>
            <person name="Renjifo C."/>
            <person name="Currier R.B."/>
            <person name="Salgado D."/>
            <person name="Pla D."/>
            <person name="Sanz L."/>
            <person name="Hyder A.S."/>
            <person name="Ribeiro J.M."/>
            <person name="Arntzen J.W."/>
            <person name="van den Thillart G.E."/>
            <person name="Boetzer M."/>
            <person name="Pirovano W."/>
            <person name="Dirks R.P."/>
            <person name="Spaink H.P."/>
            <person name="Duboule D."/>
            <person name="McGlinn E."/>
            <person name="Kini R.M."/>
            <person name="Richardson M.K."/>
        </authorList>
    </citation>
    <scope>NUCLEOTIDE SEQUENCE</scope>
    <source>
        <tissue evidence="16">Blood</tissue>
    </source>
</reference>
<dbReference type="InterPro" id="IPR003598">
    <property type="entry name" value="Ig_sub2"/>
</dbReference>
<comment type="caution">
    <text evidence="16">The sequence shown here is derived from an EMBL/GenBank/DDBJ whole genome shotgun (WGS) entry which is preliminary data.</text>
</comment>
<evidence type="ECO:0000313" key="16">
    <source>
        <dbReference type="EMBL" id="ETE64590.1"/>
    </source>
</evidence>
<dbReference type="EMBL" id="AZIM01002182">
    <property type="protein sequence ID" value="ETE64590.1"/>
    <property type="molecule type" value="Genomic_DNA"/>
</dbReference>
<evidence type="ECO:0000256" key="4">
    <source>
        <dbReference type="ARBA" id="ARBA00022622"/>
    </source>
</evidence>
<keyword evidence="8" id="KW-0472">Membrane</keyword>
<protein>
    <recommendedName>
        <fullName evidence="13">Contactin-5</fullName>
    </recommendedName>
</protein>
<keyword evidence="4" id="KW-0336">GPI-anchor</keyword>
<feature type="region of interest" description="Disordered" evidence="14">
    <location>
        <begin position="30"/>
        <end position="67"/>
    </location>
</feature>
<keyword evidence="11" id="KW-0449">Lipoprotein</keyword>
<evidence type="ECO:0000256" key="7">
    <source>
        <dbReference type="ARBA" id="ARBA00022889"/>
    </source>
</evidence>
<feature type="non-terminal residue" evidence="16">
    <location>
        <position position="1"/>
    </location>
</feature>
<dbReference type="SMART" id="SM00409">
    <property type="entry name" value="IG"/>
    <property type="match status" value="3"/>
</dbReference>
<name>V8NRA2_OPHHA</name>
<evidence type="ECO:0000256" key="10">
    <source>
        <dbReference type="ARBA" id="ARBA00023180"/>
    </source>
</evidence>
<feature type="domain" description="Ig-like" evidence="15">
    <location>
        <begin position="361"/>
        <end position="494"/>
    </location>
</feature>
<dbReference type="InterPro" id="IPR036179">
    <property type="entry name" value="Ig-like_dom_sf"/>
</dbReference>
<comment type="similarity">
    <text evidence="2">Belongs to the immunoglobulin superfamily. Contactin family.</text>
</comment>
<sequence>MKECSAAIPGIHATYAALLRLRSASSSYSSSAINTKNRQRPSYPAMGSISSPDWHGSSQPYYPPTNPEPFSETFKQEEGVDYGPIFIQEPDHVIFPMDSEEKKVSLSCQARGNPAPTWLQNGTELDIESDYRYSVIEGSLIINNPSELKDAGQYQCFTTNVYGSILSREATLQFALVSPPRDSKYLPLYFTEIIYSWVFNAFPSFVAEDSRRFISQETGNLYISKVQPSDVGSYICLVKNTVTNARVLSPPTPLTLRTDGVMGEYEPKIEIHFPFTVTAAKGSTVRMECFALGKRALSSLKLTGVHNYVSIPLQSRIEMVNGVLMIHSVNQSDAGMYQCVAENKHGAIYAGAELKILASAPTFPLSQLKKTIIITKGQEVTVDCKPQASPKPTIGWKKGEKNVRENKRSDVHSSMFTFDFHQLMADVENEPEIISSNVTGENTGGTSKGKFTSPSQSQVTVLPDGSLQILNASKSDEGKYICRGENIFGSAEITASVFVKEPTRIDLSPKRTELTVGESIVLSCKAFHDPTLDVIFHWSLNGQPIDFEKEGGHFESIRAVSIS</sequence>